<dbReference type="Gene3D" id="2.40.128.110">
    <property type="entry name" value="Lipid/polyisoprenoid-binding, YceI-like"/>
    <property type="match status" value="1"/>
</dbReference>
<dbReference type="InterPro" id="IPR036761">
    <property type="entry name" value="TTHA0802/YceI-like_sf"/>
</dbReference>
<dbReference type="EMBL" id="QMFY01000004">
    <property type="protein sequence ID" value="RAW01232.1"/>
    <property type="molecule type" value="Genomic_DNA"/>
</dbReference>
<dbReference type="PANTHER" id="PTHR34406:SF1">
    <property type="entry name" value="PROTEIN YCEI"/>
    <property type="match status" value="1"/>
</dbReference>
<comment type="caution">
    <text evidence="3">The sequence shown here is derived from an EMBL/GenBank/DDBJ whole genome shotgun (WGS) entry which is preliminary data.</text>
</comment>
<proteinExistence type="predicted"/>
<dbReference type="AlphaFoldDB" id="A0A364Y3D6"/>
<dbReference type="PANTHER" id="PTHR34406">
    <property type="entry name" value="PROTEIN YCEI"/>
    <property type="match status" value="1"/>
</dbReference>
<accession>A0A364Y3D6</accession>
<feature type="chain" id="PRO_5016735444" evidence="1">
    <location>
        <begin position="19"/>
        <end position="177"/>
    </location>
</feature>
<dbReference type="SUPFAM" id="SSF101874">
    <property type="entry name" value="YceI-like"/>
    <property type="match status" value="1"/>
</dbReference>
<sequence>MKKLLILSLIFACLSAHAQKYVSEKSFVSFFSDALLEDITADNKKASSIINTATNDIAFSIPIKEFQFAKSLMQEHFNEKYMESDKYPKSTFQGKLNGFDMKSTSVQNVKATGKLTIHGVTKDVEIPGTIEVKDSKIYVKSKFIVKVADYKVEIPTVVFQNIAEQVEVTVDFVYKPQ</sequence>
<feature type="domain" description="Lipid/polyisoprenoid-binding YceI-like" evidence="2">
    <location>
        <begin position="20"/>
        <end position="175"/>
    </location>
</feature>
<evidence type="ECO:0000256" key="1">
    <source>
        <dbReference type="SAM" id="SignalP"/>
    </source>
</evidence>
<evidence type="ECO:0000313" key="3">
    <source>
        <dbReference type="EMBL" id="RAW01232.1"/>
    </source>
</evidence>
<dbReference type="InterPro" id="IPR007372">
    <property type="entry name" value="Lipid/polyisoprenoid-bd_YceI"/>
</dbReference>
<protein>
    <submittedName>
        <fullName evidence="3">YceI family protein</fullName>
    </submittedName>
</protein>
<dbReference type="OrthoDB" id="116832at2"/>
<dbReference type="Proteomes" id="UP000251889">
    <property type="component" value="Unassembled WGS sequence"/>
</dbReference>
<name>A0A364Y3D6_9BACT</name>
<keyword evidence="4" id="KW-1185">Reference proteome</keyword>
<dbReference type="RefSeq" id="WP_112746718.1">
    <property type="nucleotide sequence ID" value="NZ_QMFY01000004.1"/>
</dbReference>
<evidence type="ECO:0000313" key="4">
    <source>
        <dbReference type="Proteomes" id="UP000251889"/>
    </source>
</evidence>
<dbReference type="Pfam" id="PF04264">
    <property type="entry name" value="YceI"/>
    <property type="match status" value="1"/>
</dbReference>
<organism evidence="3 4">
    <name type="scientific">Pseudochryseolinea flava</name>
    <dbReference type="NCBI Taxonomy" id="2059302"/>
    <lineage>
        <taxon>Bacteria</taxon>
        <taxon>Pseudomonadati</taxon>
        <taxon>Bacteroidota</taxon>
        <taxon>Cytophagia</taxon>
        <taxon>Cytophagales</taxon>
        <taxon>Fulvivirgaceae</taxon>
        <taxon>Pseudochryseolinea</taxon>
    </lineage>
</organism>
<feature type="signal peptide" evidence="1">
    <location>
        <begin position="1"/>
        <end position="18"/>
    </location>
</feature>
<evidence type="ECO:0000259" key="2">
    <source>
        <dbReference type="SMART" id="SM00867"/>
    </source>
</evidence>
<gene>
    <name evidence="3" type="ORF">DQQ10_09985</name>
</gene>
<reference evidence="3 4" key="1">
    <citation type="submission" date="2018-06" db="EMBL/GenBank/DDBJ databases">
        <title>Chryseolinea flavus sp. nov., a member of the phylum Bacteroidetes isolated from soil.</title>
        <authorList>
            <person name="Li Y."/>
            <person name="Wang J."/>
        </authorList>
    </citation>
    <scope>NUCLEOTIDE SEQUENCE [LARGE SCALE GENOMIC DNA]</scope>
    <source>
        <strain evidence="3 4">SDU1-6</strain>
    </source>
</reference>
<keyword evidence="1" id="KW-0732">Signal</keyword>
<dbReference type="SMART" id="SM00867">
    <property type="entry name" value="YceI"/>
    <property type="match status" value="1"/>
</dbReference>